<keyword evidence="4" id="KW-0949">S-adenosyl-L-methionine</keyword>
<dbReference type="InterPro" id="IPR011639">
    <property type="entry name" value="MethylTrfase_TaqI-like_dom"/>
</dbReference>
<dbReference type="GO" id="GO:0009007">
    <property type="term" value="F:site-specific DNA-methyltransferase (adenine-specific) activity"/>
    <property type="evidence" value="ECO:0007669"/>
    <property type="project" value="UniProtKB-EC"/>
</dbReference>
<evidence type="ECO:0000256" key="1">
    <source>
        <dbReference type="ARBA" id="ARBA00011900"/>
    </source>
</evidence>
<dbReference type="PANTHER" id="PTHR33841">
    <property type="entry name" value="DNA METHYLTRANSFERASE YEEA-RELATED"/>
    <property type="match status" value="1"/>
</dbReference>
<feature type="domain" description="Type II methyltransferase M.TaqI-like" evidence="8">
    <location>
        <begin position="567"/>
        <end position="899"/>
    </location>
</feature>
<comment type="catalytic activity">
    <reaction evidence="7">
        <text>a 2'-deoxyadenosine in DNA + S-adenosyl-L-methionine = an N(6)-methyl-2'-deoxyadenosine in DNA + S-adenosyl-L-homocysteine + H(+)</text>
        <dbReference type="Rhea" id="RHEA:15197"/>
        <dbReference type="Rhea" id="RHEA-COMP:12418"/>
        <dbReference type="Rhea" id="RHEA-COMP:12419"/>
        <dbReference type="ChEBI" id="CHEBI:15378"/>
        <dbReference type="ChEBI" id="CHEBI:57856"/>
        <dbReference type="ChEBI" id="CHEBI:59789"/>
        <dbReference type="ChEBI" id="CHEBI:90615"/>
        <dbReference type="ChEBI" id="CHEBI:90616"/>
        <dbReference type="EC" id="2.1.1.72"/>
    </reaction>
</comment>
<sequence length="1182" mass="138789">MSRDILDDIINDFSPEKFIRFFRSKNTLFSPRQEELTQYNDVNFKNGKKLGEINFKDNSLFIYSFQAEQVLSEKSGKKAQYEKGKKILKETQTDTGIFIYYDQSDNFRFSLVYANYLGKRRDWSTFRRFTYFVSREFTNKTFLQRIGDGDFSNLEKIKDAFSVEKVTKAFYTDIANWYFWVVQNVAFPQDAEEEKNGRNIAVIRLITRLIFIWFMKERGLISSVLFDQSEISKLLKDLSADKTTYYKAILQNLFFSTLNTKSENRKYRFQTSFQGRNKDYMDHSIYRYESYFKDNETMLTVFKDIPYLNGGLFDCLDKPSRDNENQGEIRIDGFTDKDVGLKVPNFLFFSDLAEVDLNREYGTKNKKYSVRGIINILSTYNFTIDENDPNDQEVALDPELLGKVFENLLASFNPETASTARKATGSYYTPREIVDYMVIQSLKNYLTTNLNDFDQLDNRFDQLLSTDENANPFNRQETLRIVKLIDDLRIVDPAVGSGAFPMGILNRLVFILSKLDPDNTLWKATQLKAVEDYITDPVLRKKLLDQIEEQFTYKNFDYGRKLYLIQKCIYGVDIQQIAVEIAKLRFFISLLVDEKIDKSKENWGIEPLPNLDYKIMQGNSLVEEYEGVKLFDERLLNTELPNEEEIVKAREKKEQIEKDLMPYYVKNPRWMKNFKLERPPELTILEGERNRILAIVRDLERLQQSRSEQANQIKMSLQDDDGKSQKVWEELQKLHKQIFTPSLARDERNKLRQKVDALEWKLIEETLREQNKIKALEKIKKLENSNSKPFFLWKLHFSEVFQEKGGFDIVIANPPYVSVKEIEPEDKIIFGNNSETGRGRFNLFTLFLEKGNKILRKEGVLTFILPEGLYTNVEYQYIRKYLLDNTSILFINLFSRRVFEAAVDTSIISVLKEKTLNNKFPVIKDLKTITTFLSQNYFYKLPAYLYPVNLDNKSSNIVYKVLNGKGNKTSSVLEIQQGIIYSGQSKGKVFSNVQIDKSQKKILDGRDVLKWFVNWKEKRENRYIFYSNNLHRAREERLFLAREKILLPRRSTLISCAYDNEQFYCLNTAYVCLLKSNKYNLKFILSILNSTLINYFYSKLFLGWQITIPALNSITIPDASSRVQDPFIKIVDQILVITGSSEYLFNTEKQARVKDYENQIDQLVYKLYGFTPEEIAIVEGQK</sequence>
<dbReference type="Proteomes" id="UP000177092">
    <property type="component" value="Unassembled WGS sequence"/>
</dbReference>
<dbReference type="Pfam" id="PF12950">
    <property type="entry name" value="TaqI_C"/>
    <property type="match status" value="1"/>
</dbReference>
<dbReference type="InterPro" id="IPR025931">
    <property type="entry name" value="TaqI_C"/>
</dbReference>
<dbReference type="InterPro" id="IPR023135">
    <property type="entry name" value="N6_DNA_MeTrfase_TaqI_C"/>
</dbReference>
<keyword evidence="6" id="KW-0238">DNA-binding</keyword>
<evidence type="ECO:0000259" key="9">
    <source>
        <dbReference type="Pfam" id="PF12950"/>
    </source>
</evidence>
<comment type="caution">
    <text evidence="10">The sequence shown here is derived from an EMBL/GenBank/DDBJ whole genome shotgun (WGS) entry which is preliminary data.</text>
</comment>
<dbReference type="Gene3D" id="3.90.220.10">
    <property type="entry name" value="Adenine-n6-DNA-methyltransferase Taqi, Chain A, domain 2"/>
    <property type="match status" value="1"/>
</dbReference>
<accession>A0A1F6A818</accession>
<keyword evidence="2" id="KW-0489">Methyltransferase</keyword>
<keyword evidence="3" id="KW-0808">Transferase</keyword>
<dbReference type="AlphaFoldDB" id="A0A1F6A818"/>
<proteinExistence type="predicted"/>
<reference evidence="10 11" key="1">
    <citation type="journal article" date="2016" name="Nat. Commun.">
        <title>Thousands of microbial genomes shed light on interconnected biogeochemical processes in an aquifer system.</title>
        <authorList>
            <person name="Anantharaman K."/>
            <person name="Brown C.T."/>
            <person name="Hug L.A."/>
            <person name="Sharon I."/>
            <person name="Castelle C.J."/>
            <person name="Probst A.J."/>
            <person name="Thomas B.C."/>
            <person name="Singh A."/>
            <person name="Wilkins M.J."/>
            <person name="Karaoz U."/>
            <person name="Brodie E.L."/>
            <person name="Williams K.H."/>
            <person name="Hubbard S.S."/>
            <person name="Banfield J.F."/>
        </authorList>
    </citation>
    <scope>NUCLEOTIDE SEQUENCE [LARGE SCALE GENOMIC DNA]</scope>
</reference>
<name>A0A1F6A818_9BACT</name>
<dbReference type="PRINTS" id="PR00507">
    <property type="entry name" value="N12N6MTFRASE"/>
</dbReference>
<dbReference type="GO" id="GO:0032259">
    <property type="term" value="P:methylation"/>
    <property type="evidence" value="ECO:0007669"/>
    <property type="project" value="UniProtKB-KW"/>
</dbReference>
<evidence type="ECO:0000313" key="11">
    <source>
        <dbReference type="Proteomes" id="UP000177092"/>
    </source>
</evidence>
<evidence type="ECO:0000256" key="2">
    <source>
        <dbReference type="ARBA" id="ARBA00022603"/>
    </source>
</evidence>
<feature type="domain" description="TaqI-like C-terminal specificity" evidence="9">
    <location>
        <begin position="1001"/>
        <end position="1101"/>
    </location>
</feature>
<protein>
    <recommendedName>
        <fullName evidence="1">site-specific DNA-methyltransferase (adenine-specific)</fullName>
        <ecNumber evidence="1">2.1.1.72</ecNumber>
    </recommendedName>
</protein>
<dbReference type="PANTHER" id="PTHR33841:SF1">
    <property type="entry name" value="DNA METHYLTRANSFERASE A"/>
    <property type="match status" value="1"/>
</dbReference>
<organism evidence="10 11">
    <name type="scientific">Candidatus Gottesmanbacteria bacterium RIFCSPHIGHO2_02_FULL_40_13</name>
    <dbReference type="NCBI Taxonomy" id="1798384"/>
    <lineage>
        <taxon>Bacteria</taxon>
        <taxon>Candidatus Gottesmaniibacteriota</taxon>
    </lineage>
</organism>
<keyword evidence="5" id="KW-0680">Restriction system</keyword>
<dbReference type="EMBL" id="MFJN01000036">
    <property type="protein sequence ID" value="OGG20726.1"/>
    <property type="molecule type" value="Genomic_DNA"/>
</dbReference>
<dbReference type="PROSITE" id="PS00092">
    <property type="entry name" value="N6_MTASE"/>
    <property type="match status" value="1"/>
</dbReference>
<evidence type="ECO:0000259" key="8">
    <source>
        <dbReference type="Pfam" id="PF07669"/>
    </source>
</evidence>
<evidence type="ECO:0000256" key="5">
    <source>
        <dbReference type="ARBA" id="ARBA00022747"/>
    </source>
</evidence>
<evidence type="ECO:0000313" key="10">
    <source>
        <dbReference type="EMBL" id="OGG20726.1"/>
    </source>
</evidence>
<evidence type="ECO:0000256" key="3">
    <source>
        <dbReference type="ARBA" id="ARBA00022679"/>
    </source>
</evidence>
<dbReference type="SUPFAM" id="SSF116734">
    <property type="entry name" value="DNA methylase specificity domain"/>
    <property type="match status" value="1"/>
</dbReference>
<dbReference type="Gene3D" id="3.40.50.150">
    <property type="entry name" value="Vaccinia Virus protein VP39"/>
    <property type="match status" value="2"/>
</dbReference>
<dbReference type="EC" id="2.1.1.72" evidence="1"/>
<evidence type="ECO:0000256" key="7">
    <source>
        <dbReference type="ARBA" id="ARBA00047942"/>
    </source>
</evidence>
<gene>
    <name evidence="10" type="ORF">A3D03_05570</name>
</gene>
<dbReference type="GO" id="GO:0009307">
    <property type="term" value="P:DNA restriction-modification system"/>
    <property type="evidence" value="ECO:0007669"/>
    <property type="project" value="UniProtKB-KW"/>
</dbReference>
<dbReference type="SUPFAM" id="SSF53335">
    <property type="entry name" value="S-adenosyl-L-methionine-dependent methyltransferases"/>
    <property type="match status" value="1"/>
</dbReference>
<evidence type="ECO:0000256" key="4">
    <source>
        <dbReference type="ARBA" id="ARBA00022691"/>
    </source>
</evidence>
<dbReference type="InterPro" id="IPR050953">
    <property type="entry name" value="N4_N6_ade-DNA_methylase"/>
</dbReference>
<evidence type="ECO:0000256" key="6">
    <source>
        <dbReference type="ARBA" id="ARBA00023125"/>
    </source>
</evidence>
<dbReference type="InterPro" id="IPR002052">
    <property type="entry name" value="DNA_methylase_N6_adenine_CS"/>
</dbReference>
<dbReference type="STRING" id="1798384.A3D03_05570"/>
<dbReference type="InterPro" id="IPR029063">
    <property type="entry name" value="SAM-dependent_MTases_sf"/>
</dbReference>
<dbReference type="Pfam" id="PF07669">
    <property type="entry name" value="Eco57I"/>
    <property type="match status" value="1"/>
</dbReference>
<dbReference type="GO" id="GO:0003677">
    <property type="term" value="F:DNA binding"/>
    <property type="evidence" value="ECO:0007669"/>
    <property type="project" value="UniProtKB-KW"/>
</dbReference>